<dbReference type="Proteomes" id="UP001302602">
    <property type="component" value="Unassembled WGS sequence"/>
</dbReference>
<gene>
    <name evidence="1" type="ORF">N657DRAFT_327020</name>
</gene>
<keyword evidence="2" id="KW-1185">Reference proteome</keyword>
<dbReference type="RefSeq" id="XP_062642517.1">
    <property type="nucleotide sequence ID" value="XM_062786837.1"/>
</dbReference>
<comment type="caution">
    <text evidence="1">The sequence shown here is derived from an EMBL/GenBank/DDBJ whole genome shotgun (WGS) entry which is preliminary data.</text>
</comment>
<dbReference type="GeneID" id="87823607"/>
<evidence type="ECO:0000313" key="2">
    <source>
        <dbReference type="Proteomes" id="UP001302602"/>
    </source>
</evidence>
<reference evidence="1" key="1">
    <citation type="journal article" date="2023" name="Mol. Phylogenet. Evol.">
        <title>Genome-scale phylogeny and comparative genomics of the fungal order Sordariales.</title>
        <authorList>
            <person name="Hensen N."/>
            <person name="Bonometti L."/>
            <person name="Westerberg I."/>
            <person name="Brannstrom I.O."/>
            <person name="Guillou S."/>
            <person name="Cros-Aarteil S."/>
            <person name="Calhoun S."/>
            <person name="Haridas S."/>
            <person name="Kuo A."/>
            <person name="Mondo S."/>
            <person name="Pangilinan J."/>
            <person name="Riley R."/>
            <person name="LaButti K."/>
            <person name="Andreopoulos B."/>
            <person name="Lipzen A."/>
            <person name="Chen C."/>
            <person name="Yan M."/>
            <person name="Daum C."/>
            <person name="Ng V."/>
            <person name="Clum A."/>
            <person name="Steindorff A."/>
            <person name="Ohm R.A."/>
            <person name="Martin F."/>
            <person name="Silar P."/>
            <person name="Natvig D.O."/>
            <person name="Lalanne C."/>
            <person name="Gautier V."/>
            <person name="Ament-Velasquez S.L."/>
            <person name="Kruys A."/>
            <person name="Hutchinson M.I."/>
            <person name="Powell A.J."/>
            <person name="Barry K."/>
            <person name="Miller A.N."/>
            <person name="Grigoriev I.V."/>
            <person name="Debuchy R."/>
            <person name="Gladieux P."/>
            <person name="Hiltunen Thoren M."/>
            <person name="Johannesson H."/>
        </authorList>
    </citation>
    <scope>NUCLEOTIDE SEQUENCE</scope>
    <source>
        <strain evidence="1">CBS 731.68</strain>
    </source>
</reference>
<name>A0AAN6TQI6_9PEZI</name>
<protein>
    <submittedName>
        <fullName evidence="1">Uncharacterized protein</fullName>
    </submittedName>
</protein>
<proteinExistence type="predicted"/>
<accession>A0AAN6TQI6</accession>
<dbReference type="EMBL" id="MU853260">
    <property type="protein sequence ID" value="KAK4118744.1"/>
    <property type="molecule type" value="Genomic_DNA"/>
</dbReference>
<dbReference type="AlphaFoldDB" id="A0AAN6TQI6"/>
<evidence type="ECO:0000313" key="1">
    <source>
        <dbReference type="EMBL" id="KAK4118744.1"/>
    </source>
</evidence>
<sequence>MSSLFHHARRLSGVMGKKFCVAGVLTVSGEASSMHNIPMTRVTEGRTIPFYGVSCKASEETTKLNRRSRPSQTSPMAWLGVRACNYAKPSGILTPRIMVRTAIYTPNPLIIDKAARG</sequence>
<reference evidence="1" key="2">
    <citation type="submission" date="2023-05" db="EMBL/GenBank/DDBJ databases">
        <authorList>
            <consortium name="Lawrence Berkeley National Laboratory"/>
            <person name="Steindorff A."/>
            <person name="Hensen N."/>
            <person name="Bonometti L."/>
            <person name="Westerberg I."/>
            <person name="Brannstrom I.O."/>
            <person name="Guillou S."/>
            <person name="Cros-Aarteil S."/>
            <person name="Calhoun S."/>
            <person name="Haridas S."/>
            <person name="Kuo A."/>
            <person name="Mondo S."/>
            <person name="Pangilinan J."/>
            <person name="Riley R."/>
            <person name="Labutti K."/>
            <person name="Andreopoulos B."/>
            <person name="Lipzen A."/>
            <person name="Chen C."/>
            <person name="Yanf M."/>
            <person name="Daum C."/>
            <person name="Ng V."/>
            <person name="Clum A."/>
            <person name="Ohm R."/>
            <person name="Martin F."/>
            <person name="Silar P."/>
            <person name="Natvig D."/>
            <person name="Lalanne C."/>
            <person name="Gautier V."/>
            <person name="Ament-Velasquez S.L."/>
            <person name="Kruys A."/>
            <person name="Hutchinson M.I."/>
            <person name="Powell A.J."/>
            <person name="Barry K."/>
            <person name="Miller A.N."/>
            <person name="Grigoriev I.V."/>
            <person name="Debuchy R."/>
            <person name="Gladieux P."/>
            <person name="Thoren M.H."/>
            <person name="Johannesson H."/>
        </authorList>
    </citation>
    <scope>NUCLEOTIDE SEQUENCE</scope>
    <source>
        <strain evidence="1">CBS 731.68</strain>
    </source>
</reference>
<organism evidence="1 2">
    <name type="scientific">Parathielavia appendiculata</name>
    <dbReference type="NCBI Taxonomy" id="2587402"/>
    <lineage>
        <taxon>Eukaryota</taxon>
        <taxon>Fungi</taxon>
        <taxon>Dikarya</taxon>
        <taxon>Ascomycota</taxon>
        <taxon>Pezizomycotina</taxon>
        <taxon>Sordariomycetes</taxon>
        <taxon>Sordariomycetidae</taxon>
        <taxon>Sordariales</taxon>
        <taxon>Chaetomiaceae</taxon>
        <taxon>Parathielavia</taxon>
    </lineage>
</organism>